<comment type="caution">
    <text evidence="2">The sequence shown here is derived from an EMBL/GenBank/DDBJ whole genome shotgun (WGS) entry which is preliminary data.</text>
</comment>
<evidence type="ECO:0000256" key="1">
    <source>
        <dbReference type="SAM" id="MobiDB-lite"/>
    </source>
</evidence>
<name>A0A9N9FWV7_9GLOM</name>
<feature type="region of interest" description="Disordered" evidence="1">
    <location>
        <begin position="69"/>
        <end position="88"/>
    </location>
</feature>
<feature type="compositionally biased region" description="Basic and acidic residues" evidence="1">
    <location>
        <begin position="69"/>
        <end position="84"/>
    </location>
</feature>
<dbReference type="Proteomes" id="UP000789759">
    <property type="component" value="Unassembled WGS sequence"/>
</dbReference>
<gene>
    <name evidence="2" type="ORF">CPELLU_LOCUS5535</name>
</gene>
<sequence>MDLTHTLVFFIFLETHSEIYLLVKEFNQLKTSYQTSNNYELELKETLDTKEFFSENIEFRNIQRNNKKIQDNKGIQDNEEKQNTEEIQQSDNQILTLLQIEKF</sequence>
<dbReference type="AlphaFoldDB" id="A0A9N9FWV7"/>
<protein>
    <submittedName>
        <fullName evidence="2">12290_t:CDS:1</fullName>
    </submittedName>
</protein>
<proteinExistence type="predicted"/>
<keyword evidence="3" id="KW-1185">Reference proteome</keyword>
<dbReference type="EMBL" id="CAJVQA010003174">
    <property type="protein sequence ID" value="CAG8568400.1"/>
    <property type="molecule type" value="Genomic_DNA"/>
</dbReference>
<reference evidence="2" key="1">
    <citation type="submission" date="2021-06" db="EMBL/GenBank/DDBJ databases">
        <authorList>
            <person name="Kallberg Y."/>
            <person name="Tangrot J."/>
            <person name="Rosling A."/>
        </authorList>
    </citation>
    <scope>NUCLEOTIDE SEQUENCE</scope>
    <source>
        <strain evidence="2">FL966</strain>
    </source>
</reference>
<evidence type="ECO:0000313" key="2">
    <source>
        <dbReference type="EMBL" id="CAG8568400.1"/>
    </source>
</evidence>
<organism evidence="2 3">
    <name type="scientific">Cetraspora pellucida</name>
    <dbReference type="NCBI Taxonomy" id="1433469"/>
    <lineage>
        <taxon>Eukaryota</taxon>
        <taxon>Fungi</taxon>
        <taxon>Fungi incertae sedis</taxon>
        <taxon>Mucoromycota</taxon>
        <taxon>Glomeromycotina</taxon>
        <taxon>Glomeromycetes</taxon>
        <taxon>Diversisporales</taxon>
        <taxon>Gigasporaceae</taxon>
        <taxon>Cetraspora</taxon>
    </lineage>
</organism>
<evidence type="ECO:0000313" key="3">
    <source>
        <dbReference type="Proteomes" id="UP000789759"/>
    </source>
</evidence>
<accession>A0A9N9FWV7</accession>